<dbReference type="EMBL" id="CACVKT020002931">
    <property type="protein sequence ID" value="CAC5380689.1"/>
    <property type="molecule type" value="Genomic_DNA"/>
</dbReference>
<dbReference type="PANTHER" id="PTHR46421:SF1">
    <property type="entry name" value="PROGRAMMED CELL DEATH PROTEIN 2-LIKE"/>
    <property type="match status" value="1"/>
</dbReference>
<proteinExistence type="predicted"/>
<evidence type="ECO:0000313" key="1">
    <source>
        <dbReference type="EMBL" id="CAC5380689.1"/>
    </source>
</evidence>
<name>A0A6J8BDF5_MYTCO</name>
<dbReference type="GO" id="GO:0006915">
    <property type="term" value="P:apoptotic process"/>
    <property type="evidence" value="ECO:0007669"/>
    <property type="project" value="TreeGrafter"/>
</dbReference>
<evidence type="ECO:0000313" key="2">
    <source>
        <dbReference type="Proteomes" id="UP000507470"/>
    </source>
</evidence>
<gene>
    <name evidence="1" type="ORF">MCOR_16638</name>
</gene>
<keyword evidence="2" id="KW-1185">Reference proteome</keyword>
<reference evidence="1 2" key="1">
    <citation type="submission" date="2020-06" db="EMBL/GenBank/DDBJ databases">
        <authorList>
            <person name="Li R."/>
            <person name="Bekaert M."/>
        </authorList>
    </citation>
    <scope>NUCLEOTIDE SEQUENCE [LARGE SCALE GENOMIC DNA]</scope>
    <source>
        <strain evidence="2">wild</strain>
    </source>
</reference>
<dbReference type="PANTHER" id="PTHR46421">
    <property type="entry name" value="PROGRAMMED CELL DEATH PROTEIN 2-LIKE"/>
    <property type="match status" value="1"/>
</dbReference>
<protein>
    <submittedName>
        <fullName evidence="1">TSR4</fullName>
    </submittedName>
</protein>
<dbReference type="Proteomes" id="UP000507470">
    <property type="component" value="Unassembled WGS sequence"/>
</dbReference>
<dbReference type="InterPro" id="IPR052815">
    <property type="entry name" value="PDCD2-like_regulator"/>
</dbReference>
<dbReference type="OrthoDB" id="366284at2759"/>
<sequence length="156" mass="17740">MTSFVLLGIIDEPCSSLQINWSSNKIGGHPDWIIPQTSPSCSECNKPMVLVVQLYCPLDGSVYHRTLYAFTCVNCKDNKWTVMRQQTLSKIESKAIEKKVPSTKIDNDWGIKTDDWGTDMDDWGVLNQIIGEPMQKIGEENLISMAYLITHWTQNK</sequence>
<accession>A0A6J8BDF5</accession>
<dbReference type="AlphaFoldDB" id="A0A6J8BDF5"/>
<organism evidence="1 2">
    <name type="scientific">Mytilus coruscus</name>
    <name type="common">Sea mussel</name>
    <dbReference type="NCBI Taxonomy" id="42192"/>
    <lineage>
        <taxon>Eukaryota</taxon>
        <taxon>Metazoa</taxon>
        <taxon>Spiralia</taxon>
        <taxon>Lophotrochozoa</taxon>
        <taxon>Mollusca</taxon>
        <taxon>Bivalvia</taxon>
        <taxon>Autobranchia</taxon>
        <taxon>Pteriomorphia</taxon>
        <taxon>Mytilida</taxon>
        <taxon>Mytiloidea</taxon>
        <taxon>Mytilidae</taxon>
        <taxon>Mytilinae</taxon>
        <taxon>Mytilus</taxon>
    </lineage>
</organism>